<evidence type="ECO:0008006" key="3">
    <source>
        <dbReference type="Google" id="ProtNLM"/>
    </source>
</evidence>
<dbReference type="AlphaFoldDB" id="A0A812UA40"/>
<dbReference type="EMBL" id="CAJNJA010026898">
    <property type="protein sequence ID" value="CAE7566994.1"/>
    <property type="molecule type" value="Genomic_DNA"/>
</dbReference>
<name>A0A812UA40_9DINO</name>
<accession>A0A812UA40</accession>
<evidence type="ECO:0000313" key="2">
    <source>
        <dbReference type="Proteomes" id="UP000601435"/>
    </source>
</evidence>
<dbReference type="Gene3D" id="3.40.50.300">
    <property type="entry name" value="P-loop containing nucleotide triphosphate hydrolases"/>
    <property type="match status" value="1"/>
</dbReference>
<dbReference type="InterPro" id="IPR027417">
    <property type="entry name" value="P-loop_NTPase"/>
</dbReference>
<dbReference type="Proteomes" id="UP000601435">
    <property type="component" value="Unassembled WGS sequence"/>
</dbReference>
<keyword evidence="2" id="KW-1185">Reference proteome</keyword>
<gene>
    <name evidence="1" type="ORF">SNEC2469_LOCUS16498</name>
</gene>
<evidence type="ECO:0000313" key="1">
    <source>
        <dbReference type="EMBL" id="CAE7566994.1"/>
    </source>
</evidence>
<reference evidence="1" key="1">
    <citation type="submission" date="2021-02" db="EMBL/GenBank/DDBJ databases">
        <authorList>
            <person name="Dougan E. K."/>
            <person name="Rhodes N."/>
            <person name="Thang M."/>
            <person name="Chan C."/>
        </authorList>
    </citation>
    <scope>NUCLEOTIDE SEQUENCE</scope>
</reference>
<dbReference type="SUPFAM" id="SSF52540">
    <property type="entry name" value="P-loop containing nucleoside triphosphate hydrolases"/>
    <property type="match status" value="1"/>
</dbReference>
<sequence>MVCCVLPPQHDVAERPLTNWESFRKRTGVVPPPPEDQDDKLHCFESGLLKGLQYRQYGSVLFPRPLTRKVLEAVRTVQLRSQDTLICLPPELAGHNLQIEESLFQLAENRCEGTQTMVPFGPYGMRIPPLEAKVSLGLVPAQTSPARRQCHWTFVQPTMLPHDEDGKLSIGGKVVVLLSDPRYVLFRHRDLWNRVRWMSTPAEAAFYPKEFDFGAALEHYLESDCHFGGHVIDRYRDWMVEQQRAPHKVKIIFLEDLVRDSEVVVKGLAQFLEVDDPRVPCSVISSCLMRNLARGVLLAAGRAREQAPTEAS</sequence>
<protein>
    <recommendedName>
        <fullName evidence="3">Sulfotransferase domain-containing protein</fullName>
    </recommendedName>
</protein>
<organism evidence="1 2">
    <name type="scientific">Symbiodinium necroappetens</name>
    <dbReference type="NCBI Taxonomy" id="1628268"/>
    <lineage>
        <taxon>Eukaryota</taxon>
        <taxon>Sar</taxon>
        <taxon>Alveolata</taxon>
        <taxon>Dinophyceae</taxon>
        <taxon>Suessiales</taxon>
        <taxon>Symbiodiniaceae</taxon>
        <taxon>Symbiodinium</taxon>
    </lineage>
</organism>
<comment type="caution">
    <text evidence="1">The sequence shown here is derived from an EMBL/GenBank/DDBJ whole genome shotgun (WGS) entry which is preliminary data.</text>
</comment>
<dbReference type="OrthoDB" id="418823at2759"/>
<proteinExistence type="predicted"/>